<evidence type="ECO:0000256" key="1">
    <source>
        <dbReference type="ARBA" id="ARBA00022679"/>
    </source>
</evidence>
<evidence type="ECO:0000256" key="4">
    <source>
        <dbReference type="ARBA" id="ARBA00022771"/>
    </source>
</evidence>
<evidence type="ECO:0000256" key="2">
    <source>
        <dbReference type="ARBA" id="ARBA00022723"/>
    </source>
</evidence>
<reference evidence="9" key="1">
    <citation type="journal article" date="2012" name="MBio">
        <title>Comparative genome analysis of Trichophyton rubrum and related dermatophytes reveals candidate genes involved in infection.</title>
        <authorList>
            <person name="Martinez D.A."/>
            <person name="Oliver B.G."/>
            <person name="Graeser Y."/>
            <person name="Goldberg J.M."/>
            <person name="Li W."/>
            <person name="Martinez-Rossi N.M."/>
            <person name="Monod M."/>
            <person name="Shelest E."/>
            <person name="Barton R.C."/>
            <person name="Birch E."/>
            <person name="Brakhage A.A."/>
            <person name="Chen Z."/>
            <person name="Gurr S.J."/>
            <person name="Heiman D."/>
            <person name="Heitman J."/>
            <person name="Kosti I."/>
            <person name="Rossi A."/>
            <person name="Saif S."/>
            <person name="Samalova M."/>
            <person name="Saunders C.W."/>
            <person name="Shea T."/>
            <person name="Summerbell R.C."/>
            <person name="Xu J."/>
            <person name="Young S."/>
            <person name="Zeng Q."/>
            <person name="Birren B.W."/>
            <person name="Cuomo C.A."/>
            <person name="White T.C."/>
        </authorList>
    </citation>
    <scope>NUCLEOTIDE SEQUENCE [LARGE SCALE GENOMIC DNA]</scope>
    <source>
        <strain evidence="9">ATCC MYA-4606 / CBS 127.97</strain>
    </source>
</reference>
<evidence type="ECO:0000313" key="9">
    <source>
        <dbReference type="Proteomes" id="UP000009169"/>
    </source>
</evidence>
<dbReference type="PANTHER" id="PTHR11685">
    <property type="entry name" value="RBR FAMILY RING FINGER AND IBR DOMAIN-CONTAINING"/>
    <property type="match status" value="1"/>
</dbReference>
<dbReference type="SUPFAM" id="SSF57850">
    <property type="entry name" value="RING/U-box"/>
    <property type="match status" value="2"/>
</dbReference>
<evidence type="ECO:0000313" key="8">
    <source>
        <dbReference type="EMBL" id="EGE07860.1"/>
    </source>
</evidence>
<evidence type="ECO:0000259" key="7">
    <source>
        <dbReference type="PROSITE" id="PS51873"/>
    </source>
</evidence>
<proteinExistence type="predicted"/>
<sequence length="313" mass="35141">MSYANFEGLEPETARLIVQAQLEDLQDIKQCSKGKGREGELSDADLTVELYDSELVRFAGVNEPSQKQNFANFSEKATDNAIEDASLPSSAGCNKEASKDSLECEICFQGVDSTNSIRLSCSHTYCIKCMQQLLHESLSDETFFHRDVVASRSLSMRFKARYLRASWSLSRRGRLNSTQRIKHGDRATCQYCSTTTCTPCKAAAHEGDCPKDTALAQVLALAASNGWQRCSPCKRMVELDTGCYHMTCPCKPQFCYLCGATWIKCACAHWEEERLAQRANQLADREPRAVRNREVAAAIQVRNLRERHNCNHK</sequence>
<evidence type="ECO:0000256" key="5">
    <source>
        <dbReference type="ARBA" id="ARBA00022786"/>
    </source>
</evidence>
<name>F2Q142_TRIEC</name>
<dbReference type="EMBL" id="DS995767">
    <property type="protein sequence ID" value="EGE07860.1"/>
    <property type="molecule type" value="Genomic_DNA"/>
</dbReference>
<feature type="domain" description="RING-type" evidence="7">
    <location>
        <begin position="100"/>
        <end position="273"/>
    </location>
</feature>
<keyword evidence="4" id="KW-0863">Zinc-finger</keyword>
<dbReference type="OrthoDB" id="9977870at2759"/>
<dbReference type="Gene3D" id="1.20.120.1750">
    <property type="match status" value="1"/>
</dbReference>
<keyword evidence="3" id="KW-0677">Repeat</keyword>
<keyword evidence="6" id="KW-0862">Zinc</keyword>
<dbReference type="eggNOG" id="KOG1812">
    <property type="taxonomic scope" value="Eukaryota"/>
</dbReference>
<dbReference type="Gene3D" id="3.30.40.10">
    <property type="entry name" value="Zinc/RING finger domain, C3HC4 (zinc finger)"/>
    <property type="match status" value="1"/>
</dbReference>
<gene>
    <name evidence="8" type="ORF">TEQG_06838</name>
</gene>
<protein>
    <submittedName>
        <fullName evidence="8">IBR domain containing protein</fullName>
    </submittedName>
</protein>
<accession>F2Q142</accession>
<evidence type="ECO:0000256" key="3">
    <source>
        <dbReference type="ARBA" id="ARBA00022737"/>
    </source>
</evidence>
<dbReference type="AlphaFoldDB" id="F2Q142"/>
<dbReference type="InterPro" id="IPR013083">
    <property type="entry name" value="Znf_RING/FYVE/PHD"/>
</dbReference>
<dbReference type="InterPro" id="IPR044066">
    <property type="entry name" value="TRIAD_supradom"/>
</dbReference>
<dbReference type="HOGENOM" id="CLU_022048_7_2_1"/>
<dbReference type="GO" id="GO:0016567">
    <property type="term" value="P:protein ubiquitination"/>
    <property type="evidence" value="ECO:0007669"/>
    <property type="project" value="InterPro"/>
</dbReference>
<keyword evidence="5" id="KW-0833">Ubl conjugation pathway</keyword>
<dbReference type="PROSITE" id="PS51873">
    <property type="entry name" value="TRIAD"/>
    <property type="match status" value="1"/>
</dbReference>
<keyword evidence="2" id="KW-0479">Metal-binding</keyword>
<keyword evidence="1" id="KW-0808">Transferase</keyword>
<dbReference type="GO" id="GO:0004842">
    <property type="term" value="F:ubiquitin-protein transferase activity"/>
    <property type="evidence" value="ECO:0007669"/>
    <property type="project" value="InterPro"/>
</dbReference>
<dbReference type="VEuPathDB" id="FungiDB:TEQG_06838"/>
<dbReference type="Proteomes" id="UP000009169">
    <property type="component" value="Unassembled WGS sequence"/>
</dbReference>
<dbReference type="PROSITE" id="PS00518">
    <property type="entry name" value="ZF_RING_1"/>
    <property type="match status" value="1"/>
</dbReference>
<dbReference type="GO" id="GO:0008270">
    <property type="term" value="F:zinc ion binding"/>
    <property type="evidence" value="ECO:0007669"/>
    <property type="project" value="UniProtKB-KW"/>
</dbReference>
<dbReference type="InterPro" id="IPR031127">
    <property type="entry name" value="E3_UB_ligase_RBR"/>
</dbReference>
<organism evidence="8 9">
    <name type="scientific">Trichophyton equinum (strain ATCC MYA-4606 / CBS 127.97)</name>
    <name type="common">Horse ringworm fungus</name>
    <dbReference type="NCBI Taxonomy" id="559882"/>
    <lineage>
        <taxon>Eukaryota</taxon>
        <taxon>Fungi</taxon>
        <taxon>Dikarya</taxon>
        <taxon>Ascomycota</taxon>
        <taxon>Pezizomycotina</taxon>
        <taxon>Eurotiomycetes</taxon>
        <taxon>Eurotiomycetidae</taxon>
        <taxon>Onygenales</taxon>
        <taxon>Arthrodermataceae</taxon>
        <taxon>Trichophyton</taxon>
    </lineage>
</organism>
<evidence type="ECO:0000256" key="6">
    <source>
        <dbReference type="ARBA" id="ARBA00022833"/>
    </source>
</evidence>
<dbReference type="CDD" id="cd22584">
    <property type="entry name" value="Rcat_RBR_unk"/>
    <property type="match status" value="1"/>
</dbReference>
<dbReference type="InterPro" id="IPR017907">
    <property type="entry name" value="Znf_RING_CS"/>
</dbReference>
<keyword evidence="9" id="KW-1185">Reference proteome</keyword>